<evidence type="ECO:0000256" key="5">
    <source>
        <dbReference type="ARBA" id="ARBA00050776"/>
    </source>
</evidence>
<dbReference type="InterPro" id="IPR015421">
    <property type="entry name" value="PyrdxlP-dep_Trfase_major"/>
</dbReference>
<dbReference type="RefSeq" id="WP_213236274.1">
    <property type="nucleotide sequence ID" value="NZ_JAHBCL010000010.1"/>
</dbReference>
<keyword evidence="4" id="KW-0663">Pyridoxal phosphate</keyword>
<evidence type="ECO:0000256" key="1">
    <source>
        <dbReference type="ARBA" id="ARBA00001933"/>
    </source>
</evidence>
<dbReference type="InterPro" id="IPR000192">
    <property type="entry name" value="Aminotrans_V_dom"/>
</dbReference>
<dbReference type="InterPro" id="IPR010969">
    <property type="entry name" value="Cys_dSase-rel_unknwn_funct"/>
</dbReference>
<evidence type="ECO:0000259" key="7">
    <source>
        <dbReference type="Pfam" id="PF00266"/>
    </source>
</evidence>
<evidence type="ECO:0000256" key="4">
    <source>
        <dbReference type="ARBA" id="ARBA00022898"/>
    </source>
</evidence>
<accession>A0ABS5PMX1</accession>
<sequence length="384" mass="42130">MKVYLDNSATSFPKPLAVEHAVTQWFRDGYGNVSRSSGSGTRQLERLVYETREALSTLFNFPDLDHIVFTKHITEALNIVIFGFLKAKDHVIVTGVEHNGVIRPLEALKERIGVTYTALPVSSLGVVDLAALEQAVRPNTKLIISTHASNVTGDVMPIEDIGKFAYDNDIVFMVDSAQTAGVLPIDMQAQHIDLLAFTGHKGLMGPQGIGGLLIRPELVSQIKPLIYGGTGSYSEQLSQPDTMPDRYESGTLNSLGIVGLHAGINTIQKIGLDRVLEHEQQLIRILQEAFQQDSRVRLIGNPDYSKRVGVLSMQFLTIDNALVAYELSKQFGISTRVGLHCSPLAHQVYNTYPSGTVRFSTSFLNTVEELHYAVAGIKEILSQG</sequence>
<proteinExistence type="inferred from homology"/>
<protein>
    <recommendedName>
        <fullName evidence="3">cysteine desulfurase</fullName>
        <ecNumber evidence="3">2.8.1.7</ecNumber>
    </recommendedName>
</protein>
<evidence type="ECO:0000313" key="9">
    <source>
        <dbReference type="Proteomes" id="UP000746471"/>
    </source>
</evidence>
<comment type="similarity">
    <text evidence="2">Belongs to the class-V pyridoxal-phosphate-dependent aminotransferase family. Csd subfamily.</text>
</comment>
<dbReference type="GO" id="GO:0008483">
    <property type="term" value="F:transaminase activity"/>
    <property type="evidence" value="ECO:0007669"/>
    <property type="project" value="UniProtKB-KW"/>
</dbReference>
<evidence type="ECO:0000256" key="6">
    <source>
        <dbReference type="RuleBase" id="RU004504"/>
    </source>
</evidence>
<dbReference type="PIRSF" id="PIRSF005572">
    <property type="entry name" value="NifS"/>
    <property type="match status" value="1"/>
</dbReference>
<feature type="domain" description="Aminotransferase class V" evidence="7">
    <location>
        <begin position="3"/>
        <end position="371"/>
    </location>
</feature>
<gene>
    <name evidence="8" type="ORF">KHM83_06965</name>
</gene>
<organism evidence="8 9">
    <name type="scientific">Fusibacter paucivorans</name>
    <dbReference type="NCBI Taxonomy" id="76009"/>
    <lineage>
        <taxon>Bacteria</taxon>
        <taxon>Bacillati</taxon>
        <taxon>Bacillota</taxon>
        <taxon>Clostridia</taxon>
        <taxon>Eubacteriales</taxon>
        <taxon>Eubacteriales Family XII. Incertae Sedis</taxon>
        <taxon>Fusibacter</taxon>
    </lineage>
</organism>
<dbReference type="PROSITE" id="PS00595">
    <property type="entry name" value="AA_TRANSFER_CLASS_5"/>
    <property type="match status" value="1"/>
</dbReference>
<keyword evidence="9" id="KW-1185">Reference proteome</keyword>
<name>A0ABS5PMX1_9FIRM</name>
<dbReference type="Proteomes" id="UP000746471">
    <property type="component" value="Unassembled WGS sequence"/>
</dbReference>
<dbReference type="Gene3D" id="3.90.1150.10">
    <property type="entry name" value="Aspartate Aminotransferase, domain 1"/>
    <property type="match status" value="1"/>
</dbReference>
<keyword evidence="8" id="KW-0032">Aminotransferase</keyword>
<dbReference type="InterPro" id="IPR015424">
    <property type="entry name" value="PyrdxlP-dep_Trfase"/>
</dbReference>
<evidence type="ECO:0000313" key="8">
    <source>
        <dbReference type="EMBL" id="MBS7526413.1"/>
    </source>
</evidence>
<evidence type="ECO:0000256" key="2">
    <source>
        <dbReference type="ARBA" id="ARBA00010447"/>
    </source>
</evidence>
<reference evidence="8 9" key="1">
    <citation type="submission" date="2021-05" db="EMBL/GenBank/DDBJ databases">
        <title>Fusibacter ferrireducens sp. nov., an anaerobic, sulfur- and Fe-reducing bacterium isolated from the mangrove sediment.</title>
        <authorList>
            <person name="Qiu D."/>
        </authorList>
    </citation>
    <scope>NUCLEOTIDE SEQUENCE [LARGE SCALE GENOMIC DNA]</scope>
    <source>
        <strain evidence="8 9">DSM 12116</strain>
    </source>
</reference>
<dbReference type="InterPro" id="IPR016454">
    <property type="entry name" value="Cysteine_dSase"/>
</dbReference>
<comment type="catalytic activity">
    <reaction evidence="5">
        <text>(sulfur carrier)-H + L-cysteine = (sulfur carrier)-SH + L-alanine</text>
        <dbReference type="Rhea" id="RHEA:43892"/>
        <dbReference type="Rhea" id="RHEA-COMP:14737"/>
        <dbReference type="Rhea" id="RHEA-COMP:14739"/>
        <dbReference type="ChEBI" id="CHEBI:29917"/>
        <dbReference type="ChEBI" id="CHEBI:35235"/>
        <dbReference type="ChEBI" id="CHEBI:57972"/>
        <dbReference type="ChEBI" id="CHEBI:64428"/>
        <dbReference type="EC" id="2.8.1.7"/>
    </reaction>
</comment>
<keyword evidence="8" id="KW-0808">Transferase</keyword>
<dbReference type="InterPro" id="IPR020578">
    <property type="entry name" value="Aminotrans_V_PyrdxlP_BS"/>
</dbReference>
<dbReference type="EC" id="2.8.1.7" evidence="3"/>
<dbReference type="Gene3D" id="3.40.640.10">
    <property type="entry name" value="Type I PLP-dependent aspartate aminotransferase-like (Major domain)"/>
    <property type="match status" value="1"/>
</dbReference>
<dbReference type="PANTHER" id="PTHR43586">
    <property type="entry name" value="CYSTEINE DESULFURASE"/>
    <property type="match status" value="1"/>
</dbReference>
<comment type="cofactor">
    <cofactor evidence="1 6">
        <name>pyridoxal 5'-phosphate</name>
        <dbReference type="ChEBI" id="CHEBI:597326"/>
    </cofactor>
</comment>
<dbReference type="EMBL" id="JAHBCL010000010">
    <property type="protein sequence ID" value="MBS7526413.1"/>
    <property type="molecule type" value="Genomic_DNA"/>
</dbReference>
<dbReference type="SUPFAM" id="SSF53383">
    <property type="entry name" value="PLP-dependent transferases"/>
    <property type="match status" value="1"/>
</dbReference>
<evidence type="ECO:0000256" key="3">
    <source>
        <dbReference type="ARBA" id="ARBA00012239"/>
    </source>
</evidence>
<comment type="caution">
    <text evidence="8">The sequence shown here is derived from an EMBL/GenBank/DDBJ whole genome shotgun (WGS) entry which is preliminary data.</text>
</comment>
<dbReference type="NCBIfam" id="TIGR01977">
    <property type="entry name" value="am_tr_V_EF2568"/>
    <property type="match status" value="1"/>
</dbReference>
<dbReference type="PANTHER" id="PTHR43586:SF4">
    <property type="entry name" value="ISOPENICILLIN N EPIMERASE"/>
    <property type="match status" value="1"/>
</dbReference>
<dbReference type="InterPro" id="IPR015422">
    <property type="entry name" value="PyrdxlP-dep_Trfase_small"/>
</dbReference>
<dbReference type="Pfam" id="PF00266">
    <property type="entry name" value="Aminotran_5"/>
    <property type="match status" value="1"/>
</dbReference>